<evidence type="ECO:0000256" key="3">
    <source>
        <dbReference type="ARBA" id="ARBA00022690"/>
    </source>
</evidence>
<dbReference type="Pfam" id="PF01826">
    <property type="entry name" value="TIL"/>
    <property type="match status" value="1"/>
</dbReference>
<dbReference type="SUPFAM" id="SSF57567">
    <property type="entry name" value="Serine protease inhibitors"/>
    <property type="match status" value="1"/>
</dbReference>
<dbReference type="CDD" id="cd19941">
    <property type="entry name" value="TIL"/>
    <property type="match status" value="1"/>
</dbReference>
<keyword evidence="4 8" id="KW-0732">Signal</keyword>
<sequence>MLWLLPLILAALGTITDAGAASPNTRPPTFHPMYYLRTSPKGRNRACVPATKNVKCTQHDLYTNKSLCELQCQRGWRKNASLEKHEENFMESKATEHLDRYYYDKRDKKCYKVPANTDCTPHHLYYSLKSCERRCNTTSRKDICKMLPETGRCKASFRKYYYDSRDKTCKPFTWGGCGGNENKFDTKSACEKRCKVAPTTKKPNCPKNETHKICVSSSCGERRCGEPKPVGCTLDCASGCFCKYGYYRVRNGTCVRKSHCPRTDSTTTFPLTPSKPPLELEVFSPNSSSNNNSDRVPQKKSWKKYLTSLFKI</sequence>
<protein>
    <submittedName>
        <fullName evidence="10">Putative salivary kunitz domain protein</fullName>
    </submittedName>
</protein>
<feature type="chain" id="PRO_5007542260" evidence="8">
    <location>
        <begin position="21"/>
        <end position="312"/>
    </location>
</feature>
<dbReference type="InterPro" id="IPR002919">
    <property type="entry name" value="TIL_dom"/>
</dbReference>
<accession>A0A147BGG0</accession>
<dbReference type="CDD" id="cd00109">
    <property type="entry name" value="Kunitz-type"/>
    <property type="match status" value="1"/>
</dbReference>
<evidence type="ECO:0000256" key="7">
    <source>
        <dbReference type="ARBA" id="ARBA00023157"/>
    </source>
</evidence>
<dbReference type="InterPro" id="IPR002223">
    <property type="entry name" value="Kunitz_BPTI"/>
</dbReference>
<reference evidence="10" key="1">
    <citation type="journal article" date="2018" name="PLoS Negl. Trop. Dis.">
        <title>Sialome diversity of ticks revealed by RNAseq of single tick salivary glands.</title>
        <authorList>
            <person name="Perner J."/>
            <person name="Kropackova S."/>
            <person name="Kopacek P."/>
            <person name="Ribeiro J.M."/>
        </authorList>
    </citation>
    <scope>NUCLEOTIDE SEQUENCE</scope>
    <source>
        <strain evidence="10">Siblings of single egg batch collected in Ceske Budejovice</strain>
        <tissue evidence="10">Salivary glands</tissue>
    </source>
</reference>
<dbReference type="InterPro" id="IPR036084">
    <property type="entry name" value="Ser_inhib-like_sf"/>
</dbReference>
<keyword evidence="7" id="KW-1015">Disulfide bond</keyword>
<dbReference type="InterPro" id="IPR020901">
    <property type="entry name" value="Prtase_inh_Kunz-CS"/>
</dbReference>
<dbReference type="Gene3D" id="2.10.25.10">
    <property type="entry name" value="Laminin"/>
    <property type="match status" value="1"/>
</dbReference>
<dbReference type="AlphaFoldDB" id="A0A147BGG0"/>
<organism evidence="10">
    <name type="scientific">Ixodes ricinus</name>
    <name type="common">Common tick</name>
    <name type="synonym">Acarus ricinus</name>
    <dbReference type="NCBI Taxonomy" id="34613"/>
    <lineage>
        <taxon>Eukaryota</taxon>
        <taxon>Metazoa</taxon>
        <taxon>Ecdysozoa</taxon>
        <taxon>Arthropoda</taxon>
        <taxon>Chelicerata</taxon>
        <taxon>Arachnida</taxon>
        <taxon>Acari</taxon>
        <taxon>Parasitiformes</taxon>
        <taxon>Ixodida</taxon>
        <taxon>Ixodoidea</taxon>
        <taxon>Ixodidae</taxon>
        <taxon>Ixodinae</taxon>
        <taxon>Ixodes</taxon>
    </lineage>
</organism>
<dbReference type="InterPro" id="IPR036880">
    <property type="entry name" value="Kunitz_BPTI_sf"/>
</dbReference>
<evidence type="ECO:0000256" key="5">
    <source>
        <dbReference type="ARBA" id="ARBA00022737"/>
    </source>
</evidence>
<comment type="subcellular location">
    <subcellularLocation>
        <location evidence="1">Secreted</location>
    </subcellularLocation>
</comment>
<dbReference type="Pfam" id="PF00014">
    <property type="entry name" value="Kunitz_BPTI"/>
    <property type="match status" value="1"/>
</dbReference>
<proteinExistence type="predicted"/>
<name>A0A147BGG0_IXORI</name>
<evidence type="ECO:0000256" key="2">
    <source>
        <dbReference type="ARBA" id="ARBA00022525"/>
    </source>
</evidence>
<evidence type="ECO:0000256" key="6">
    <source>
        <dbReference type="ARBA" id="ARBA00022900"/>
    </source>
</evidence>
<dbReference type="Gene3D" id="4.10.410.10">
    <property type="entry name" value="Pancreatic trypsin inhibitor Kunitz domain"/>
    <property type="match status" value="1"/>
</dbReference>
<dbReference type="PROSITE" id="PS50279">
    <property type="entry name" value="BPTI_KUNITZ_2"/>
    <property type="match status" value="1"/>
</dbReference>
<keyword evidence="6" id="KW-0722">Serine protease inhibitor</keyword>
<evidence type="ECO:0000256" key="4">
    <source>
        <dbReference type="ARBA" id="ARBA00022729"/>
    </source>
</evidence>
<evidence type="ECO:0000256" key="8">
    <source>
        <dbReference type="SAM" id="SignalP"/>
    </source>
</evidence>
<keyword evidence="2" id="KW-0964">Secreted</keyword>
<evidence type="ECO:0000259" key="9">
    <source>
        <dbReference type="PROSITE" id="PS50279"/>
    </source>
</evidence>
<dbReference type="GO" id="GO:0050431">
    <property type="term" value="F:transforming growth factor beta binding"/>
    <property type="evidence" value="ECO:0007669"/>
    <property type="project" value="TreeGrafter"/>
</dbReference>
<feature type="domain" description="BPTI/Kunitz inhibitor" evidence="9">
    <location>
        <begin position="144"/>
        <end position="194"/>
    </location>
</feature>
<dbReference type="PANTHER" id="PTHR45938:SF11">
    <property type="entry name" value="WAP, KAZAL, IMMUNOGLOBULIN, KUNITZ AND NTR DOMAIN-CONTAINING PROTEIN 2-LIKE"/>
    <property type="match status" value="1"/>
</dbReference>
<dbReference type="FunFam" id="4.10.410.10:FF:000020">
    <property type="entry name" value="Collagen, type VI, alpha 3"/>
    <property type="match status" value="1"/>
</dbReference>
<dbReference type="PROSITE" id="PS00280">
    <property type="entry name" value="BPTI_KUNITZ_1"/>
    <property type="match status" value="1"/>
</dbReference>
<keyword evidence="3" id="KW-0646">Protease inhibitor</keyword>
<evidence type="ECO:0000256" key="1">
    <source>
        <dbReference type="ARBA" id="ARBA00004613"/>
    </source>
</evidence>
<dbReference type="GO" id="GO:0004867">
    <property type="term" value="F:serine-type endopeptidase inhibitor activity"/>
    <property type="evidence" value="ECO:0007669"/>
    <property type="project" value="UniProtKB-KW"/>
</dbReference>
<dbReference type="PANTHER" id="PTHR45938">
    <property type="entry name" value="ACP24A4-RELATED"/>
    <property type="match status" value="1"/>
</dbReference>
<feature type="signal peptide" evidence="8">
    <location>
        <begin position="1"/>
        <end position="20"/>
    </location>
</feature>
<keyword evidence="5" id="KW-0677">Repeat</keyword>
<dbReference type="GO" id="GO:0005615">
    <property type="term" value="C:extracellular space"/>
    <property type="evidence" value="ECO:0007669"/>
    <property type="project" value="TreeGrafter"/>
</dbReference>
<evidence type="ECO:0000313" key="10">
    <source>
        <dbReference type="EMBL" id="JAR89532.1"/>
    </source>
</evidence>
<dbReference type="EMBL" id="GEGO01005872">
    <property type="protein sequence ID" value="JAR89532.1"/>
    <property type="molecule type" value="Transcribed_RNA"/>
</dbReference>
<dbReference type="SUPFAM" id="SSF57362">
    <property type="entry name" value="BPTI-like"/>
    <property type="match status" value="1"/>
</dbReference>
<dbReference type="SMART" id="SM00131">
    <property type="entry name" value="KU"/>
    <property type="match status" value="1"/>
</dbReference>
<dbReference type="PRINTS" id="PR00759">
    <property type="entry name" value="BASICPTASE"/>
</dbReference>
<dbReference type="GO" id="GO:0048019">
    <property type="term" value="F:receptor antagonist activity"/>
    <property type="evidence" value="ECO:0007669"/>
    <property type="project" value="TreeGrafter"/>
</dbReference>